<reference evidence="1" key="1">
    <citation type="submission" date="2014-09" db="EMBL/GenBank/DDBJ databases">
        <authorList>
            <person name="Magalhaes I.L.F."/>
            <person name="Oliveira U."/>
            <person name="Santos F.R."/>
            <person name="Vidigal T.H.D.A."/>
            <person name="Brescovit A.D."/>
            <person name="Santos A.J."/>
        </authorList>
    </citation>
    <scope>NUCLEOTIDE SEQUENCE</scope>
    <source>
        <tissue evidence="1">Shoot tissue taken approximately 20 cm above the soil surface</tissue>
    </source>
</reference>
<protein>
    <submittedName>
        <fullName evidence="1">Pco131882</fullName>
    </submittedName>
</protein>
<reference evidence="1" key="2">
    <citation type="journal article" date="2015" name="Data Brief">
        <title>Shoot transcriptome of the giant reed, Arundo donax.</title>
        <authorList>
            <person name="Barrero R.A."/>
            <person name="Guerrero F.D."/>
            <person name="Moolhuijzen P."/>
            <person name="Goolsby J.A."/>
            <person name="Tidwell J."/>
            <person name="Bellgard S.E."/>
            <person name="Bellgard M.I."/>
        </authorList>
    </citation>
    <scope>NUCLEOTIDE SEQUENCE</scope>
    <source>
        <tissue evidence="1">Shoot tissue taken approximately 20 cm above the soil surface</tissue>
    </source>
</reference>
<dbReference type="AlphaFoldDB" id="A0A0A9HNY8"/>
<organism evidence="1">
    <name type="scientific">Arundo donax</name>
    <name type="common">Giant reed</name>
    <name type="synonym">Donax arundinaceus</name>
    <dbReference type="NCBI Taxonomy" id="35708"/>
    <lineage>
        <taxon>Eukaryota</taxon>
        <taxon>Viridiplantae</taxon>
        <taxon>Streptophyta</taxon>
        <taxon>Embryophyta</taxon>
        <taxon>Tracheophyta</taxon>
        <taxon>Spermatophyta</taxon>
        <taxon>Magnoliopsida</taxon>
        <taxon>Liliopsida</taxon>
        <taxon>Poales</taxon>
        <taxon>Poaceae</taxon>
        <taxon>PACMAD clade</taxon>
        <taxon>Arundinoideae</taxon>
        <taxon>Arundineae</taxon>
        <taxon>Arundo</taxon>
    </lineage>
</organism>
<dbReference type="EMBL" id="GBRH01159026">
    <property type="protein sequence ID" value="JAE38870.1"/>
    <property type="molecule type" value="Transcribed_RNA"/>
</dbReference>
<name>A0A0A9HNY8_ARUDO</name>
<sequence length="37" mass="4176">MVGWVGVGLSPLVARLERCAGRRRLRRKGLPMEITQL</sequence>
<proteinExistence type="predicted"/>
<evidence type="ECO:0000313" key="1">
    <source>
        <dbReference type="EMBL" id="JAE38870.1"/>
    </source>
</evidence>
<accession>A0A0A9HNY8</accession>